<sequence>MLATEIAGHVAVVVTEVVAAADGLARLGFARQSGRGECAIARCLPRRDETEERTGRRKRRSQLE</sequence>
<organism evidence="1 2">
    <name type="scientific">Burkholderia cepacia</name>
    <name type="common">Pseudomonas cepacia</name>
    <dbReference type="NCBI Taxonomy" id="292"/>
    <lineage>
        <taxon>Bacteria</taxon>
        <taxon>Pseudomonadati</taxon>
        <taxon>Pseudomonadota</taxon>
        <taxon>Betaproteobacteria</taxon>
        <taxon>Burkholderiales</taxon>
        <taxon>Burkholderiaceae</taxon>
        <taxon>Burkholderia</taxon>
        <taxon>Burkholderia cepacia complex</taxon>
    </lineage>
</organism>
<proteinExistence type="predicted"/>
<protein>
    <submittedName>
        <fullName evidence="1">Uncharacterized protein</fullName>
    </submittedName>
</protein>
<dbReference type="EMBL" id="QLUZ01000044">
    <property type="protein sequence ID" value="RAP97684.1"/>
    <property type="molecule type" value="Genomic_DNA"/>
</dbReference>
<accession>A0AAQ0F5T3</accession>
<dbReference type="AlphaFoldDB" id="A0AAQ0F5T3"/>
<gene>
    <name evidence="1" type="ORF">DPR02_38075</name>
</gene>
<comment type="caution">
    <text evidence="1">The sequence shown here is derived from an EMBL/GenBank/DDBJ whole genome shotgun (WGS) entry which is preliminary data.</text>
</comment>
<evidence type="ECO:0000313" key="1">
    <source>
        <dbReference type="EMBL" id="RAP97684.1"/>
    </source>
</evidence>
<evidence type="ECO:0000313" key="2">
    <source>
        <dbReference type="Proteomes" id="UP000248899"/>
    </source>
</evidence>
<reference evidence="1 2" key="1">
    <citation type="submission" date="2018-06" db="EMBL/GenBank/DDBJ databases">
        <title>Towards the identification of Burkholderia cepacia strain which caused fatal septicemia.</title>
        <authorList>
            <person name="Bui L.A.T."/>
            <person name="Zakharova I.B."/>
            <person name="Shpak I.M."/>
            <person name="Teteryatnikova N."/>
            <person name="Ustinov D.V."/>
            <person name="Kuzyutina Y.A."/>
            <person name="Nguyen H.N."/>
            <person name="Antonov A.S."/>
            <person name="Avdyusheva E.F."/>
            <person name="Victorov D.V."/>
        </authorList>
    </citation>
    <scope>NUCLEOTIDE SEQUENCE [LARGE SCALE GENOMIC DNA]</scope>
    <source>
        <strain evidence="1 2">PT02</strain>
    </source>
</reference>
<dbReference type="Proteomes" id="UP000248899">
    <property type="component" value="Unassembled WGS sequence"/>
</dbReference>
<name>A0AAQ0F5T3_BURCE</name>